<dbReference type="GO" id="GO:0080120">
    <property type="term" value="P:CAAX-box protein maturation"/>
    <property type="evidence" value="ECO:0007669"/>
    <property type="project" value="UniProtKB-ARBA"/>
</dbReference>
<accession>A0A7G5C4N5</accession>
<feature type="transmembrane region" description="Helical" evidence="1">
    <location>
        <begin position="138"/>
        <end position="156"/>
    </location>
</feature>
<feature type="transmembrane region" description="Helical" evidence="1">
    <location>
        <begin position="372"/>
        <end position="393"/>
    </location>
</feature>
<dbReference type="InterPro" id="IPR052710">
    <property type="entry name" value="CAAX_protease"/>
</dbReference>
<evidence type="ECO:0000313" key="3">
    <source>
        <dbReference type="EMBL" id="QMV44169.1"/>
    </source>
</evidence>
<dbReference type="GO" id="GO:0004175">
    <property type="term" value="F:endopeptidase activity"/>
    <property type="evidence" value="ECO:0007669"/>
    <property type="project" value="UniProtKB-ARBA"/>
</dbReference>
<feature type="transmembrane region" description="Helical" evidence="1">
    <location>
        <begin position="224"/>
        <end position="246"/>
    </location>
</feature>
<dbReference type="KEGG" id="cchl:FPL14_25645"/>
<proteinExistence type="predicted"/>
<dbReference type="Proteomes" id="UP000515679">
    <property type="component" value="Chromosome"/>
</dbReference>
<organism evidence="3 4">
    <name type="scientific">Cohnella cholangitidis</name>
    <dbReference type="NCBI Taxonomy" id="2598458"/>
    <lineage>
        <taxon>Bacteria</taxon>
        <taxon>Bacillati</taxon>
        <taxon>Bacillota</taxon>
        <taxon>Bacilli</taxon>
        <taxon>Bacillales</taxon>
        <taxon>Paenibacillaceae</taxon>
        <taxon>Cohnella</taxon>
    </lineage>
</organism>
<feature type="transmembrane region" description="Helical" evidence="1">
    <location>
        <begin position="422"/>
        <end position="439"/>
    </location>
</feature>
<dbReference type="PANTHER" id="PTHR36435:SF1">
    <property type="entry name" value="CAAX AMINO TERMINAL PROTEASE FAMILY PROTEIN"/>
    <property type="match status" value="1"/>
</dbReference>
<feature type="transmembrane region" description="Helical" evidence="1">
    <location>
        <begin position="399"/>
        <end position="415"/>
    </location>
</feature>
<dbReference type="Pfam" id="PF02517">
    <property type="entry name" value="Rce1-like"/>
    <property type="match status" value="2"/>
</dbReference>
<feature type="transmembrane region" description="Helical" evidence="1">
    <location>
        <begin position="451"/>
        <end position="469"/>
    </location>
</feature>
<dbReference type="EMBL" id="CP041969">
    <property type="protein sequence ID" value="QMV44169.1"/>
    <property type="molecule type" value="Genomic_DNA"/>
</dbReference>
<keyword evidence="4" id="KW-1185">Reference proteome</keyword>
<keyword evidence="1" id="KW-0812">Transmembrane</keyword>
<dbReference type="GO" id="GO:0006508">
    <property type="term" value="P:proteolysis"/>
    <property type="evidence" value="ECO:0007669"/>
    <property type="project" value="UniProtKB-KW"/>
</dbReference>
<dbReference type="InterPro" id="IPR003675">
    <property type="entry name" value="Rce1/LyrA-like_dom"/>
</dbReference>
<dbReference type="PANTHER" id="PTHR36435">
    <property type="entry name" value="SLR1288 PROTEIN"/>
    <property type="match status" value="1"/>
</dbReference>
<feature type="transmembrane region" description="Helical" evidence="1">
    <location>
        <begin position="42"/>
        <end position="65"/>
    </location>
</feature>
<sequence length="490" mass="56349">MMFLITSVLYVIYFQVKKRIAKQNYESIVQLSNFSKMNKIDVTISALIGLFLGVFFICFMKLSFIIDGFPDFENYVAMFMNSESFIVTIIGLSIIGPLFEEVLFRGLLFNIMRKSLPFVAALLLQAVFYGYAQPNPSIQVMAFFLALVYGILYYRLKSIWSSLIGAAVMNTVIFVTREYGVQESIETIPDHILMFVSGFCLFFMISLLVSVWKGDTKAAVLKMTGNLLLWTFVYAAFYYPFIFIVWNQYIMGIDSISTWLGQNNVIGFVPYDILAFVIYFYVMKWVNKKNLIKASNFTRMSVKNGVLISILGIAMGVWVQCFFEIPYFRDNYPQFEQLTVYLTTTIVPVYLLFLIIHSIYKEIYFRALIFNVLRSAMPVWVSVLGTGIIYGGLFFNWDVPLTIYASLGALIFSLMFEWYKSIWAPIINEFFVFAAYYVLRKLNLSYGPGVVWALGISSVVVIGLMFYLWKNRETKRARNSANEKAGTMVA</sequence>
<keyword evidence="3" id="KW-0482">Metalloprotease</keyword>
<keyword evidence="1" id="KW-1133">Transmembrane helix</keyword>
<keyword evidence="1" id="KW-0472">Membrane</keyword>
<evidence type="ECO:0000313" key="4">
    <source>
        <dbReference type="Proteomes" id="UP000515679"/>
    </source>
</evidence>
<name>A0A7G5C4N5_9BACL</name>
<feature type="domain" description="CAAX prenyl protease 2/Lysostaphin resistance protein A-like" evidence="2">
    <location>
        <begin position="84"/>
        <end position="171"/>
    </location>
</feature>
<feature type="transmembrane region" description="Helical" evidence="1">
    <location>
        <begin position="192"/>
        <end position="212"/>
    </location>
</feature>
<feature type="transmembrane region" description="Helical" evidence="1">
    <location>
        <begin position="340"/>
        <end position="360"/>
    </location>
</feature>
<evidence type="ECO:0000259" key="2">
    <source>
        <dbReference type="Pfam" id="PF02517"/>
    </source>
</evidence>
<feature type="transmembrane region" description="Helical" evidence="1">
    <location>
        <begin position="85"/>
        <end position="104"/>
    </location>
</feature>
<feature type="transmembrane region" description="Helical" evidence="1">
    <location>
        <begin position="116"/>
        <end position="132"/>
    </location>
</feature>
<evidence type="ECO:0000256" key="1">
    <source>
        <dbReference type="SAM" id="Phobius"/>
    </source>
</evidence>
<protein>
    <submittedName>
        <fullName evidence="3">CPBP family intramembrane metalloprotease</fullName>
    </submittedName>
</protein>
<keyword evidence="3" id="KW-0645">Protease</keyword>
<keyword evidence="3" id="KW-0378">Hydrolase</keyword>
<reference evidence="3 4" key="1">
    <citation type="submission" date="2019-07" db="EMBL/GenBank/DDBJ databases">
        <authorList>
            <person name="Kim J.K."/>
            <person name="Cheong H.-M."/>
            <person name="Choi Y."/>
            <person name="Hwang K.J."/>
            <person name="Lee S."/>
            <person name="Choi C."/>
        </authorList>
    </citation>
    <scope>NUCLEOTIDE SEQUENCE [LARGE SCALE GENOMIC DNA]</scope>
    <source>
        <strain evidence="3 4">KS 22</strain>
    </source>
</reference>
<dbReference type="AlphaFoldDB" id="A0A7G5C4N5"/>
<feature type="transmembrane region" description="Helical" evidence="1">
    <location>
        <begin position="266"/>
        <end position="286"/>
    </location>
</feature>
<gene>
    <name evidence="3" type="ORF">FPL14_25645</name>
</gene>
<feature type="transmembrane region" description="Helical" evidence="1">
    <location>
        <begin position="306"/>
        <end position="328"/>
    </location>
</feature>
<dbReference type="GO" id="GO:0008237">
    <property type="term" value="F:metallopeptidase activity"/>
    <property type="evidence" value="ECO:0007669"/>
    <property type="project" value="UniProtKB-KW"/>
</dbReference>
<feature type="transmembrane region" description="Helical" evidence="1">
    <location>
        <begin position="163"/>
        <end position="180"/>
    </location>
</feature>
<feature type="domain" description="CAAX prenyl protease 2/Lysostaphin resistance protein A-like" evidence="2">
    <location>
        <begin position="346"/>
        <end position="428"/>
    </location>
</feature>